<evidence type="ECO:0000313" key="4">
    <source>
        <dbReference type="EMBL" id="OTG01402.1"/>
    </source>
</evidence>
<evidence type="ECO:0000313" key="3">
    <source>
        <dbReference type="EMBL" id="KAF5784006.1"/>
    </source>
</evidence>
<dbReference type="AlphaFoldDB" id="A0A251SSC4"/>
<dbReference type="Proteomes" id="UP000215914">
    <property type="component" value="Chromosome 13"/>
</dbReference>
<reference evidence="4" key="2">
    <citation type="submission" date="2017-02" db="EMBL/GenBank/DDBJ databases">
        <title>Sunflower complete genome.</title>
        <authorList>
            <person name="Langlade N."/>
            <person name="Munos S."/>
        </authorList>
    </citation>
    <scope>NUCLEOTIDE SEQUENCE [LARGE SCALE GENOMIC DNA]</scope>
    <source>
        <tissue evidence="4">Leaves</tissue>
    </source>
</reference>
<dbReference type="GO" id="GO:0016747">
    <property type="term" value="F:acyltransferase activity, transferring groups other than amino-acyl groups"/>
    <property type="evidence" value="ECO:0000318"/>
    <property type="project" value="GO_Central"/>
</dbReference>
<organism evidence="4 5">
    <name type="scientific">Helianthus annuus</name>
    <name type="common">Common sunflower</name>
    <dbReference type="NCBI Taxonomy" id="4232"/>
    <lineage>
        <taxon>Eukaryota</taxon>
        <taxon>Viridiplantae</taxon>
        <taxon>Streptophyta</taxon>
        <taxon>Embryophyta</taxon>
        <taxon>Tracheophyta</taxon>
        <taxon>Spermatophyta</taxon>
        <taxon>Magnoliopsida</taxon>
        <taxon>eudicotyledons</taxon>
        <taxon>Gunneridae</taxon>
        <taxon>Pentapetalae</taxon>
        <taxon>asterids</taxon>
        <taxon>campanulids</taxon>
        <taxon>Asterales</taxon>
        <taxon>Asteraceae</taxon>
        <taxon>Asteroideae</taxon>
        <taxon>Heliantheae alliance</taxon>
        <taxon>Heliantheae</taxon>
        <taxon>Helianthus</taxon>
    </lineage>
</organism>
<proteinExistence type="inferred from homology"/>
<keyword evidence="3" id="KW-0012">Acyltransferase</keyword>
<dbReference type="PANTHER" id="PTHR31147:SF66">
    <property type="entry name" value="OS05G0315700 PROTEIN"/>
    <property type="match status" value="1"/>
</dbReference>
<dbReference type="OMA" id="SFKVHRQ"/>
<dbReference type="PANTHER" id="PTHR31147">
    <property type="entry name" value="ACYL TRANSFERASE 4"/>
    <property type="match status" value="1"/>
</dbReference>
<evidence type="ECO:0000313" key="5">
    <source>
        <dbReference type="Proteomes" id="UP000215914"/>
    </source>
</evidence>
<name>A0A251SSC4_HELAN</name>
<dbReference type="InterPro" id="IPR050898">
    <property type="entry name" value="Plant_acyltransferase"/>
</dbReference>
<keyword evidence="2 4" id="KW-0808">Transferase</keyword>
<accession>A0A251SSC4</accession>
<reference evidence="3" key="3">
    <citation type="submission" date="2020-06" db="EMBL/GenBank/DDBJ databases">
        <title>Helianthus annuus Genome sequencing and assembly Release 2.</title>
        <authorList>
            <person name="Gouzy J."/>
            <person name="Langlade N."/>
            <person name="Munos S."/>
        </authorList>
    </citation>
    <scope>NUCLEOTIDE SEQUENCE</scope>
    <source>
        <tissue evidence="3">Leaves</tissue>
    </source>
</reference>
<dbReference type="InParanoid" id="A0A251SSC4"/>
<dbReference type="Pfam" id="PF02458">
    <property type="entry name" value="Transferase"/>
    <property type="match status" value="1"/>
</dbReference>
<keyword evidence="5" id="KW-1185">Reference proteome</keyword>
<dbReference type="InterPro" id="IPR023213">
    <property type="entry name" value="CAT-like_dom_sf"/>
</dbReference>
<protein>
    <submittedName>
        <fullName evidence="3">Benzyl alcohol O-benzoyltransferase</fullName>
        <ecNumber evidence="3">2.3.1.196</ecNumber>
    </submittedName>
    <submittedName>
        <fullName evidence="4">Putative transferase, Chloramphenicol acetyltransferase-like domain protein</fullName>
    </submittedName>
</protein>
<dbReference type="EC" id="2.3.1.196" evidence="3"/>
<comment type="similarity">
    <text evidence="1">Belongs to the plant acyltransferase family.</text>
</comment>
<evidence type="ECO:0000256" key="1">
    <source>
        <dbReference type="ARBA" id="ARBA00009861"/>
    </source>
</evidence>
<dbReference type="Gramene" id="mRNA:HanXRQr2_Chr11g0514531">
    <property type="protein sequence ID" value="mRNA:HanXRQr2_Chr11g0514531"/>
    <property type="gene ID" value="HanXRQr2_Chr11g0514531"/>
</dbReference>
<reference evidence="3 5" key="1">
    <citation type="journal article" date="2017" name="Nature">
        <title>The sunflower genome provides insights into oil metabolism, flowering and Asterid evolution.</title>
        <authorList>
            <person name="Badouin H."/>
            <person name="Gouzy J."/>
            <person name="Grassa C.J."/>
            <person name="Murat F."/>
            <person name="Staton S.E."/>
            <person name="Cottret L."/>
            <person name="Lelandais-Briere C."/>
            <person name="Owens G.L."/>
            <person name="Carrere S."/>
            <person name="Mayjonade B."/>
            <person name="Legrand L."/>
            <person name="Gill N."/>
            <person name="Kane N.C."/>
            <person name="Bowers J.E."/>
            <person name="Hubner S."/>
            <person name="Bellec A."/>
            <person name="Berard A."/>
            <person name="Berges H."/>
            <person name="Blanchet N."/>
            <person name="Boniface M.C."/>
            <person name="Brunel D."/>
            <person name="Catrice O."/>
            <person name="Chaidir N."/>
            <person name="Claudel C."/>
            <person name="Donnadieu C."/>
            <person name="Faraut T."/>
            <person name="Fievet G."/>
            <person name="Helmstetter N."/>
            <person name="King M."/>
            <person name="Knapp S.J."/>
            <person name="Lai Z."/>
            <person name="Le Paslier M.C."/>
            <person name="Lippi Y."/>
            <person name="Lorenzon L."/>
            <person name="Mandel J.R."/>
            <person name="Marage G."/>
            <person name="Marchand G."/>
            <person name="Marquand E."/>
            <person name="Bret-Mestries E."/>
            <person name="Morien E."/>
            <person name="Nambeesan S."/>
            <person name="Nguyen T."/>
            <person name="Pegot-Espagnet P."/>
            <person name="Pouilly N."/>
            <person name="Raftis F."/>
            <person name="Sallet E."/>
            <person name="Schiex T."/>
            <person name="Thomas J."/>
            <person name="Vandecasteele C."/>
            <person name="Vares D."/>
            <person name="Vear F."/>
            <person name="Vautrin S."/>
            <person name="Crespi M."/>
            <person name="Mangin B."/>
            <person name="Burke J.M."/>
            <person name="Salse J."/>
            <person name="Munos S."/>
            <person name="Vincourt P."/>
            <person name="Rieseberg L.H."/>
            <person name="Langlade N.B."/>
        </authorList>
    </citation>
    <scope>NUCLEOTIDE SEQUENCE [LARGE SCALE GENOMIC DNA]</scope>
    <source>
        <strain evidence="5">cv. SF193</strain>
        <tissue evidence="3">Leaves</tissue>
    </source>
</reference>
<dbReference type="OrthoDB" id="1483986at2759"/>
<dbReference type="EMBL" id="CM007902">
    <property type="protein sequence ID" value="OTG01402.1"/>
    <property type="molecule type" value="Genomic_DNA"/>
</dbReference>
<dbReference type="EMBL" id="MNCJ02000326">
    <property type="protein sequence ID" value="KAF5784006.1"/>
    <property type="molecule type" value="Genomic_DNA"/>
</dbReference>
<evidence type="ECO:0000256" key="2">
    <source>
        <dbReference type="ARBA" id="ARBA00022679"/>
    </source>
</evidence>
<dbReference type="Gene3D" id="3.30.559.10">
    <property type="entry name" value="Chloramphenicol acetyltransferase-like domain"/>
    <property type="match status" value="2"/>
</dbReference>
<gene>
    <name evidence="4" type="ORF">HannXRQ_Chr13g0401711</name>
    <name evidence="3" type="ORF">HanXRQr2_Chr11g0514531</name>
</gene>
<sequence>MAQQAPTPLTFTVRRHPPEIIVPAKPTPRELKPLSDIDDQGGLRFNITQFHIYPGNPKMGYKNPASVIRDALAKALVFYYPFAGRLKEGPGKKLTVDCSGQGVLFIEAEADVTLKQFGVELQPPFPCSEELLYDVPGSYGIVDSPLLLIQVTRLLCGGFIFAIRHNHNMCDVFGYIQFITALTEMAQGASTPSTLPIWERELLCARDPPRVTYPHHEFDEVPETDGMTIPFDDMVHRSFFFGPTEISALRKFVPTHLKNCTTFDVVTACIWRCRTIALQPNPEDDMRLLIIVNARSKFNPPIPVGYYGNVICSPAAISKARDLCNKPLGHTLELVKKAKSEVSEEYVRSVADLMATKGRPSSTTGSYIVSDLTRTSLLELDFGWGKAVYAGPDLPVAGFYTRYINHKGESIIVVPVQLPGNAMKRFAEELDYMLAPDDRDDLGIPEHVATLSKL</sequence>